<dbReference type="EMBL" id="JASAOG010000025">
    <property type="protein sequence ID" value="KAK0062500.1"/>
    <property type="molecule type" value="Genomic_DNA"/>
</dbReference>
<sequence>MDPHTAVAQYVASQHGDMTTVISGTAHHGKFCDNILPIIDPSGDISSLSVKDLISQASKVTIRPHMNTFLQSMVQKNVLHKDVVSADYNEIVDIVVNFAKKL</sequence>
<reference evidence="1" key="2">
    <citation type="submission" date="2023-04" db="EMBL/GenBank/DDBJ databases">
        <authorList>
            <person name="Bu L."/>
            <person name="Lu L."/>
            <person name="Laidemitt M.R."/>
            <person name="Zhang S.M."/>
            <person name="Mutuku M."/>
            <person name="Mkoji G."/>
            <person name="Steinauer M."/>
            <person name="Loker E.S."/>
        </authorList>
    </citation>
    <scope>NUCLEOTIDE SEQUENCE</scope>
    <source>
        <strain evidence="1">KasaAsao</strain>
        <tissue evidence="1">Whole Snail</tissue>
    </source>
</reference>
<proteinExistence type="predicted"/>
<comment type="caution">
    <text evidence="1">The sequence shown here is derived from an EMBL/GenBank/DDBJ whole genome shotgun (WGS) entry which is preliminary data.</text>
</comment>
<protein>
    <submittedName>
        <fullName evidence="1">Threonine synthase-like 1 isoform X2</fullName>
    </submittedName>
</protein>
<dbReference type="PANTHER" id="PTHR43515:SF1">
    <property type="entry name" value="THREONINE SYNTHASE-LIKE 1"/>
    <property type="match status" value="1"/>
</dbReference>
<gene>
    <name evidence="1" type="ORF">Bpfe_008171</name>
</gene>
<organism evidence="1 2">
    <name type="scientific">Biomphalaria pfeifferi</name>
    <name type="common">Bloodfluke planorb</name>
    <name type="synonym">Freshwater snail</name>
    <dbReference type="NCBI Taxonomy" id="112525"/>
    <lineage>
        <taxon>Eukaryota</taxon>
        <taxon>Metazoa</taxon>
        <taxon>Spiralia</taxon>
        <taxon>Lophotrochozoa</taxon>
        <taxon>Mollusca</taxon>
        <taxon>Gastropoda</taxon>
        <taxon>Heterobranchia</taxon>
        <taxon>Euthyneura</taxon>
        <taxon>Panpulmonata</taxon>
        <taxon>Hygrophila</taxon>
        <taxon>Lymnaeoidea</taxon>
        <taxon>Planorbidae</taxon>
        <taxon>Biomphalaria</taxon>
    </lineage>
</organism>
<dbReference type="AlphaFoldDB" id="A0AAD8BXK5"/>
<evidence type="ECO:0000313" key="1">
    <source>
        <dbReference type="EMBL" id="KAK0062500.1"/>
    </source>
</evidence>
<name>A0AAD8BXK5_BIOPF</name>
<dbReference type="InterPro" id="IPR036052">
    <property type="entry name" value="TrpB-like_PALP_sf"/>
</dbReference>
<keyword evidence="2" id="KW-1185">Reference proteome</keyword>
<accession>A0AAD8BXK5</accession>
<reference evidence="1" key="1">
    <citation type="journal article" date="2023" name="PLoS Negl. Trop. Dis.">
        <title>A genome sequence for Biomphalaria pfeifferi, the major vector snail for the human-infecting parasite Schistosoma mansoni.</title>
        <authorList>
            <person name="Bu L."/>
            <person name="Lu L."/>
            <person name="Laidemitt M.R."/>
            <person name="Zhang S.M."/>
            <person name="Mutuku M."/>
            <person name="Mkoji G."/>
            <person name="Steinauer M."/>
            <person name="Loker E.S."/>
        </authorList>
    </citation>
    <scope>NUCLEOTIDE SEQUENCE</scope>
    <source>
        <strain evidence="1">KasaAsao</strain>
    </source>
</reference>
<dbReference type="SUPFAM" id="SSF53686">
    <property type="entry name" value="Tryptophan synthase beta subunit-like PLP-dependent enzymes"/>
    <property type="match status" value="1"/>
</dbReference>
<dbReference type="Proteomes" id="UP001233172">
    <property type="component" value="Unassembled WGS sequence"/>
</dbReference>
<dbReference type="PANTHER" id="PTHR43515">
    <property type="entry name" value="THREONINE SYNTHASE-LIKE 1"/>
    <property type="match status" value="1"/>
</dbReference>
<evidence type="ECO:0000313" key="2">
    <source>
        <dbReference type="Proteomes" id="UP001233172"/>
    </source>
</evidence>
<dbReference type="GO" id="GO:0005737">
    <property type="term" value="C:cytoplasm"/>
    <property type="evidence" value="ECO:0007669"/>
    <property type="project" value="TreeGrafter"/>
</dbReference>